<name>A0A4V6TTQ2_9ASCO</name>
<dbReference type="EMBL" id="SELW01000599">
    <property type="protein sequence ID" value="TID19165.1"/>
    <property type="molecule type" value="Genomic_DNA"/>
</dbReference>
<evidence type="ECO:0000256" key="5">
    <source>
        <dbReference type="ARBA" id="ARBA00022448"/>
    </source>
</evidence>
<feature type="compositionally biased region" description="Acidic residues" evidence="12">
    <location>
        <begin position="1"/>
        <end position="12"/>
    </location>
</feature>
<feature type="coiled-coil region" evidence="11">
    <location>
        <begin position="466"/>
        <end position="533"/>
    </location>
</feature>
<keyword evidence="15" id="KW-1185">Reference proteome</keyword>
<keyword evidence="10" id="KW-0472">Membrane</keyword>
<dbReference type="InterPro" id="IPR001683">
    <property type="entry name" value="PX_dom"/>
</dbReference>
<evidence type="ECO:0000256" key="3">
    <source>
        <dbReference type="ARBA" id="ARBA00004555"/>
    </source>
</evidence>
<comment type="subcellular location">
    <subcellularLocation>
        <location evidence="2">Cytoplasm</location>
    </subcellularLocation>
    <subcellularLocation>
        <location evidence="3">Golgi apparatus</location>
    </subcellularLocation>
    <subcellularLocation>
        <location evidence="1">Membrane</location>
        <topology evidence="1">Peripheral membrane protein</topology>
        <orientation evidence="1">Cytoplasmic side</orientation>
    </subcellularLocation>
</comment>
<keyword evidence="6" id="KW-0963">Cytoplasm</keyword>
<sequence>MNNVWNEDDGWGDTDPFKLQNELAQTMQSIHIGPNDRNNDDKDDDPDDKDNNHDDVNDHYYSYKNEAKISEYPISAQNNSFYGEESANSLRNPFLVNAPEQANEQVDVEILKEKKHQLLESLTAESKEDSFLKPETIENVDELLSGPEDSKVAKLMTLTSTPSQNHQSKNNDDTKDHVERLQSRIISPTRRVKLLRARRVKAHSEAVHDPLSAPLTSTKDSDSLNLTKSTSPHSMKQKLISESDSPLFNLKKEDLLSKVNEPIDPTKASLEDDVELIKDEEPEPFEILVGDPLKVGELTNAHVVYTITTKTTSKLFTYPDTTVTRRYSDFLWLYNRLLNNHPGYIIPPPPEKQAYGRFDDKFIENRRLALEKMLQKIANRKIFQDDKDLITFLQSENFAIDSKRNETNESSDLENIRTMSEILLININLGINESSNGGGFFGSLIGLNNSKYVEEDPFILGKQEYIKSLDAQLRQLSQSLDMILEKREELSSSLSDVTLILQQLADLEINTEISEILVNFEELQIKIKELLDNQNTSQILTFGSTIDEYIRNIGSVRNCFENRLKICNSIAILKQHLDKKEHNLIKFRSKNSSQTDKVKLYEAEVAKYNKFYELQSKFKDQFDLIFRSELKKFEVAKITDFKNMIEIYWEGLIESQKLLIELWETFYDKCNFA</sequence>
<dbReference type="STRING" id="52247.A0A4V6TTQ2"/>
<keyword evidence="11" id="KW-0175">Coiled coil</keyword>
<feature type="region of interest" description="Disordered" evidence="12">
    <location>
        <begin position="1"/>
        <end position="58"/>
    </location>
</feature>
<keyword evidence="5" id="KW-0813">Transport</keyword>
<feature type="compositionally biased region" description="Polar residues" evidence="12">
    <location>
        <begin position="214"/>
        <end position="238"/>
    </location>
</feature>
<evidence type="ECO:0000256" key="1">
    <source>
        <dbReference type="ARBA" id="ARBA00004287"/>
    </source>
</evidence>
<feature type="compositionally biased region" description="Polar residues" evidence="12">
    <location>
        <begin position="158"/>
        <end position="168"/>
    </location>
</feature>
<dbReference type="CDD" id="cd06861">
    <property type="entry name" value="PX_Vps5p"/>
    <property type="match status" value="1"/>
</dbReference>
<evidence type="ECO:0000256" key="11">
    <source>
        <dbReference type="SAM" id="Coils"/>
    </source>
</evidence>
<accession>A0A4V6TTQ2</accession>
<dbReference type="GO" id="GO:0045053">
    <property type="term" value="P:protein retention in Golgi apparatus"/>
    <property type="evidence" value="ECO:0007669"/>
    <property type="project" value="TreeGrafter"/>
</dbReference>
<dbReference type="GO" id="GO:0005768">
    <property type="term" value="C:endosome"/>
    <property type="evidence" value="ECO:0007669"/>
    <property type="project" value="UniProtKB-ARBA"/>
</dbReference>
<dbReference type="InterPro" id="IPR015404">
    <property type="entry name" value="Vps5_C"/>
</dbReference>
<dbReference type="OrthoDB" id="271164at2759"/>
<evidence type="ECO:0000256" key="6">
    <source>
        <dbReference type="ARBA" id="ARBA00022490"/>
    </source>
</evidence>
<evidence type="ECO:0000256" key="4">
    <source>
        <dbReference type="ARBA" id="ARBA00010883"/>
    </source>
</evidence>
<dbReference type="Gene3D" id="1.20.1270.60">
    <property type="entry name" value="Arfaptin homology (AH) domain/BAR domain"/>
    <property type="match status" value="1"/>
</dbReference>
<feature type="domain" description="PX" evidence="13">
    <location>
        <begin position="283"/>
        <end position="399"/>
    </location>
</feature>
<dbReference type="SMART" id="SM00312">
    <property type="entry name" value="PX"/>
    <property type="match status" value="1"/>
</dbReference>
<dbReference type="InterPro" id="IPR036871">
    <property type="entry name" value="PX_dom_sf"/>
</dbReference>
<dbReference type="PROSITE" id="PS50195">
    <property type="entry name" value="PX"/>
    <property type="match status" value="1"/>
</dbReference>
<dbReference type="Proteomes" id="UP000307173">
    <property type="component" value="Unassembled WGS sequence"/>
</dbReference>
<dbReference type="InterPro" id="IPR027267">
    <property type="entry name" value="AH/BAR_dom_sf"/>
</dbReference>
<keyword evidence="8" id="KW-0653">Protein transport</keyword>
<keyword evidence="9" id="KW-0333">Golgi apparatus</keyword>
<dbReference type="Pfam" id="PF09325">
    <property type="entry name" value="Vps5"/>
    <property type="match status" value="1"/>
</dbReference>
<dbReference type="PANTHER" id="PTHR10555:SF170">
    <property type="entry name" value="FI18122P1"/>
    <property type="match status" value="1"/>
</dbReference>
<gene>
    <name evidence="14" type="ORF">CANINC_003735</name>
</gene>
<feature type="region of interest" description="Disordered" evidence="12">
    <location>
        <begin position="158"/>
        <end position="183"/>
    </location>
</feature>
<dbReference type="GO" id="GO:0030904">
    <property type="term" value="C:retromer complex"/>
    <property type="evidence" value="ECO:0007669"/>
    <property type="project" value="UniProtKB-ARBA"/>
</dbReference>
<dbReference type="FunFam" id="1.20.1270.60:FF:000022">
    <property type="entry name" value="Sorting nexin 3 protein"/>
    <property type="match status" value="1"/>
</dbReference>
<evidence type="ECO:0000313" key="14">
    <source>
        <dbReference type="EMBL" id="TID19165.1"/>
    </source>
</evidence>
<feature type="region of interest" description="Disordered" evidence="12">
    <location>
        <begin position="203"/>
        <end position="238"/>
    </location>
</feature>
<evidence type="ECO:0000256" key="8">
    <source>
        <dbReference type="ARBA" id="ARBA00022927"/>
    </source>
</evidence>
<dbReference type="InterPro" id="IPR037868">
    <property type="entry name" value="PX_Vps5"/>
</dbReference>
<dbReference type="GO" id="GO:0015031">
    <property type="term" value="P:protein transport"/>
    <property type="evidence" value="ECO:0007669"/>
    <property type="project" value="UniProtKB-KW"/>
</dbReference>
<dbReference type="Pfam" id="PF00787">
    <property type="entry name" value="PX"/>
    <property type="match status" value="1"/>
</dbReference>
<evidence type="ECO:0000256" key="12">
    <source>
        <dbReference type="SAM" id="MobiDB-lite"/>
    </source>
</evidence>
<comment type="caution">
    <text evidence="14">The sequence shown here is derived from an EMBL/GenBank/DDBJ whole genome shotgun (WGS) entry which is preliminary data.</text>
</comment>
<comment type="similarity">
    <text evidence="4">Belongs to the sorting nexin family.</text>
</comment>
<dbReference type="GO" id="GO:0005829">
    <property type="term" value="C:cytosol"/>
    <property type="evidence" value="ECO:0007669"/>
    <property type="project" value="GOC"/>
</dbReference>
<feature type="compositionally biased region" description="Basic and acidic residues" evidence="12">
    <location>
        <begin position="49"/>
        <end position="58"/>
    </location>
</feature>
<dbReference type="AlphaFoldDB" id="A0A4V6TTQ2"/>
<dbReference type="Gene3D" id="3.30.1520.10">
    <property type="entry name" value="Phox-like domain"/>
    <property type="match status" value="1"/>
</dbReference>
<organism evidence="14 15">
    <name type="scientific">Pichia inconspicua</name>
    <dbReference type="NCBI Taxonomy" id="52247"/>
    <lineage>
        <taxon>Eukaryota</taxon>
        <taxon>Fungi</taxon>
        <taxon>Dikarya</taxon>
        <taxon>Ascomycota</taxon>
        <taxon>Saccharomycotina</taxon>
        <taxon>Pichiomycetes</taxon>
        <taxon>Pichiales</taxon>
        <taxon>Pichiaceae</taxon>
        <taxon>Pichia</taxon>
    </lineage>
</organism>
<evidence type="ECO:0000259" key="13">
    <source>
        <dbReference type="PROSITE" id="PS50195"/>
    </source>
</evidence>
<dbReference type="GO" id="GO:0035091">
    <property type="term" value="F:phosphatidylinositol binding"/>
    <property type="evidence" value="ECO:0007669"/>
    <property type="project" value="InterPro"/>
</dbReference>
<evidence type="ECO:0000256" key="9">
    <source>
        <dbReference type="ARBA" id="ARBA00023034"/>
    </source>
</evidence>
<evidence type="ECO:0000256" key="7">
    <source>
        <dbReference type="ARBA" id="ARBA00022553"/>
    </source>
</evidence>
<reference evidence="14 15" key="1">
    <citation type="journal article" date="2019" name="Front. Genet.">
        <title>Whole-Genome Sequencing of the Opportunistic Yeast Pathogen Candida inconspicua Uncovers Its Hybrid Origin.</title>
        <authorList>
            <person name="Mixao V."/>
            <person name="Hansen A.P."/>
            <person name="Saus E."/>
            <person name="Boekhout T."/>
            <person name="Lass-Florl C."/>
            <person name="Gabaldon T."/>
        </authorList>
    </citation>
    <scope>NUCLEOTIDE SEQUENCE [LARGE SCALE GENOMIC DNA]</scope>
    <source>
        <strain evidence="14 15">CBS 180</strain>
    </source>
</reference>
<dbReference type="GO" id="GO:0042147">
    <property type="term" value="P:retrograde transport, endosome to Golgi"/>
    <property type="evidence" value="ECO:0007669"/>
    <property type="project" value="TreeGrafter"/>
</dbReference>
<dbReference type="SUPFAM" id="SSF64268">
    <property type="entry name" value="PX domain"/>
    <property type="match status" value="1"/>
</dbReference>
<keyword evidence="7" id="KW-0597">Phosphoprotein</keyword>
<protein>
    <recommendedName>
        <fullName evidence="13">PX domain-containing protein</fullName>
    </recommendedName>
</protein>
<evidence type="ECO:0000256" key="10">
    <source>
        <dbReference type="ARBA" id="ARBA00023136"/>
    </source>
</evidence>
<dbReference type="GO" id="GO:0005794">
    <property type="term" value="C:Golgi apparatus"/>
    <property type="evidence" value="ECO:0007669"/>
    <property type="project" value="UniProtKB-SubCell"/>
</dbReference>
<feature type="compositionally biased region" description="Basic and acidic residues" evidence="12">
    <location>
        <begin position="169"/>
        <end position="182"/>
    </location>
</feature>
<evidence type="ECO:0000313" key="15">
    <source>
        <dbReference type="Proteomes" id="UP000307173"/>
    </source>
</evidence>
<dbReference type="FunFam" id="3.30.1520.10:FF:000013">
    <property type="entry name" value="Putative Sorting nexin 3"/>
    <property type="match status" value="1"/>
</dbReference>
<dbReference type="PANTHER" id="PTHR10555">
    <property type="entry name" value="SORTING NEXIN"/>
    <property type="match status" value="1"/>
</dbReference>
<evidence type="ECO:0000256" key="2">
    <source>
        <dbReference type="ARBA" id="ARBA00004496"/>
    </source>
</evidence>
<proteinExistence type="inferred from homology"/>